<accession>A0A409WMV3</accession>
<keyword evidence="3" id="KW-1185">Reference proteome</keyword>
<evidence type="ECO:0008006" key="4">
    <source>
        <dbReference type="Google" id="ProtNLM"/>
    </source>
</evidence>
<organism evidence="2 3">
    <name type="scientific">Psilocybe cyanescens</name>
    <dbReference type="NCBI Taxonomy" id="93625"/>
    <lineage>
        <taxon>Eukaryota</taxon>
        <taxon>Fungi</taxon>
        <taxon>Dikarya</taxon>
        <taxon>Basidiomycota</taxon>
        <taxon>Agaricomycotina</taxon>
        <taxon>Agaricomycetes</taxon>
        <taxon>Agaricomycetidae</taxon>
        <taxon>Agaricales</taxon>
        <taxon>Agaricineae</taxon>
        <taxon>Strophariaceae</taxon>
        <taxon>Psilocybe</taxon>
    </lineage>
</organism>
<dbReference type="Proteomes" id="UP000283269">
    <property type="component" value="Unassembled WGS sequence"/>
</dbReference>
<sequence>MFKLFVAFVAFAAFQGACASPIALPQDTAVLGATPKGAVSGSEGVFEGVKDYYGLNTPEPNESDISGVGAALTDLFHRRQLGLPIGLPGSGGDSGSDPIDSLIGDLASGSTSGLPGFGDLSVLQ</sequence>
<evidence type="ECO:0000313" key="2">
    <source>
        <dbReference type="EMBL" id="PPQ79837.1"/>
    </source>
</evidence>
<keyword evidence="1" id="KW-0732">Signal</keyword>
<dbReference type="InParanoid" id="A0A409WMV3"/>
<proteinExistence type="predicted"/>
<feature type="signal peptide" evidence="1">
    <location>
        <begin position="1"/>
        <end position="19"/>
    </location>
</feature>
<reference evidence="2 3" key="1">
    <citation type="journal article" date="2018" name="Evol. Lett.">
        <title>Horizontal gene cluster transfer increased hallucinogenic mushroom diversity.</title>
        <authorList>
            <person name="Reynolds H.T."/>
            <person name="Vijayakumar V."/>
            <person name="Gluck-Thaler E."/>
            <person name="Korotkin H.B."/>
            <person name="Matheny P.B."/>
            <person name="Slot J.C."/>
        </authorList>
    </citation>
    <scope>NUCLEOTIDE SEQUENCE [LARGE SCALE GENOMIC DNA]</scope>
    <source>
        <strain evidence="2 3">2631</strain>
    </source>
</reference>
<comment type="caution">
    <text evidence="2">The sequence shown here is derived from an EMBL/GenBank/DDBJ whole genome shotgun (WGS) entry which is preliminary data.</text>
</comment>
<protein>
    <recommendedName>
        <fullName evidence="4">Secreted protein</fullName>
    </recommendedName>
</protein>
<dbReference type="AlphaFoldDB" id="A0A409WMV3"/>
<name>A0A409WMV3_PSICY</name>
<feature type="chain" id="PRO_5019279228" description="Secreted protein" evidence="1">
    <location>
        <begin position="20"/>
        <end position="124"/>
    </location>
</feature>
<dbReference type="EMBL" id="NHYD01003360">
    <property type="protein sequence ID" value="PPQ79837.1"/>
    <property type="molecule type" value="Genomic_DNA"/>
</dbReference>
<evidence type="ECO:0000313" key="3">
    <source>
        <dbReference type="Proteomes" id="UP000283269"/>
    </source>
</evidence>
<gene>
    <name evidence="2" type="ORF">CVT25_002991</name>
</gene>
<evidence type="ECO:0000256" key="1">
    <source>
        <dbReference type="SAM" id="SignalP"/>
    </source>
</evidence>